<reference evidence="2" key="1">
    <citation type="submission" date="2018-01" db="EMBL/GenBank/DDBJ databases">
        <title>An insight into the sialome of Amazonian anophelines.</title>
        <authorList>
            <person name="Ribeiro J.M."/>
            <person name="Scarpassa V."/>
            <person name="Calvo E."/>
        </authorList>
    </citation>
    <scope>NUCLEOTIDE SEQUENCE</scope>
</reference>
<evidence type="ECO:0000313" key="2">
    <source>
        <dbReference type="EMBL" id="MBW73721.1"/>
    </source>
</evidence>
<sequence length="93" mass="10829">MWALLWLLFTTLLLLLLLLLLHRRFARVPHRNLVDCGRSVAATTHLVRCRVTSQPFRPQYLIVEQASPPVLIKLVERFDTLFADLRRVVLLQG</sequence>
<feature type="chain" id="PRO_5014779272" evidence="1">
    <location>
        <begin position="27"/>
        <end position="93"/>
    </location>
</feature>
<dbReference type="AlphaFoldDB" id="A0A2M4D8A1"/>
<accession>A0A2M4D8A1</accession>
<dbReference type="EMBL" id="GGFL01009543">
    <property type="protein sequence ID" value="MBW73721.1"/>
    <property type="molecule type" value="Transcribed_RNA"/>
</dbReference>
<proteinExistence type="predicted"/>
<name>A0A2M4D8A1_ANODA</name>
<keyword evidence="1" id="KW-0732">Signal</keyword>
<feature type="signal peptide" evidence="1">
    <location>
        <begin position="1"/>
        <end position="26"/>
    </location>
</feature>
<organism evidence="2">
    <name type="scientific">Anopheles darlingi</name>
    <name type="common">Mosquito</name>
    <dbReference type="NCBI Taxonomy" id="43151"/>
    <lineage>
        <taxon>Eukaryota</taxon>
        <taxon>Metazoa</taxon>
        <taxon>Ecdysozoa</taxon>
        <taxon>Arthropoda</taxon>
        <taxon>Hexapoda</taxon>
        <taxon>Insecta</taxon>
        <taxon>Pterygota</taxon>
        <taxon>Neoptera</taxon>
        <taxon>Endopterygota</taxon>
        <taxon>Diptera</taxon>
        <taxon>Nematocera</taxon>
        <taxon>Culicoidea</taxon>
        <taxon>Culicidae</taxon>
        <taxon>Anophelinae</taxon>
        <taxon>Anopheles</taxon>
    </lineage>
</organism>
<evidence type="ECO:0000256" key="1">
    <source>
        <dbReference type="SAM" id="SignalP"/>
    </source>
</evidence>
<protein>
    <submittedName>
        <fullName evidence="2">Putative secreted protein</fullName>
    </submittedName>
</protein>